<dbReference type="RefSeq" id="WP_205101268.1">
    <property type="nucleotide sequence ID" value="NZ_CAJNAQ010000006.1"/>
</dbReference>
<organism evidence="1 2">
    <name type="scientific">Candidatus Nitrosotenuis uzonensis</name>
    <dbReference type="NCBI Taxonomy" id="1407055"/>
    <lineage>
        <taxon>Archaea</taxon>
        <taxon>Nitrososphaerota</taxon>
        <taxon>Candidatus Nitrosotenuis</taxon>
    </lineage>
</organism>
<evidence type="ECO:0000313" key="2">
    <source>
        <dbReference type="Proteomes" id="UP000655759"/>
    </source>
</evidence>
<reference evidence="1" key="1">
    <citation type="submission" date="2021-02" db="EMBL/GenBank/DDBJ databases">
        <authorList>
            <person name="Han P."/>
        </authorList>
    </citation>
    <scope>NUCLEOTIDE SEQUENCE</scope>
    <source>
        <strain evidence="1">Candidatus Nitrosotenuis uzonensis 5A</strain>
    </source>
</reference>
<accession>A0A812F373</accession>
<dbReference type="AlphaFoldDB" id="A0A812F373"/>
<comment type="caution">
    <text evidence="1">The sequence shown here is derived from an EMBL/GenBank/DDBJ whole genome shotgun (WGS) entry which is preliminary data.</text>
</comment>
<name>A0A812F373_9ARCH</name>
<dbReference type="Proteomes" id="UP000655759">
    <property type="component" value="Unassembled WGS sequence"/>
</dbReference>
<sequence>MREDERFEIERAYDLLPHVVGASWASIYFRLNKIKNPTVQEFRDKVAEYFSALERLGQYLPNNEQFLPIKSYIRSRHDVEIRKILNGENPEVEKRYKRYIDYG</sequence>
<protein>
    <submittedName>
        <fullName evidence="1">Uncharacterized protein</fullName>
    </submittedName>
</protein>
<gene>
    <name evidence="1" type="ORF">NUZ5A_60067</name>
</gene>
<dbReference type="EMBL" id="CAJNAQ010000006">
    <property type="protein sequence ID" value="CAE6504889.1"/>
    <property type="molecule type" value="Genomic_DNA"/>
</dbReference>
<evidence type="ECO:0000313" key="1">
    <source>
        <dbReference type="EMBL" id="CAE6504889.1"/>
    </source>
</evidence>
<proteinExistence type="predicted"/>